<dbReference type="PANTHER" id="PTHR43318:SF2">
    <property type="entry name" value="UDP-N-ACETYLGLUCOSAMINE 4,6-DEHYDRATASE (INVERTING)"/>
    <property type="match status" value="1"/>
</dbReference>
<dbReference type="EMBL" id="LAZR01032630">
    <property type="protein sequence ID" value="KKL50354.1"/>
    <property type="molecule type" value="Genomic_DNA"/>
</dbReference>
<dbReference type="Pfam" id="PF02719">
    <property type="entry name" value="Polysacc_synt_2"/>
    <property type="match status" value="1"/>
</dbReference>
<accession>A0A0F9CMH7</accession>
<dbReference type="SUPFAM" id="SSF51735">
    <property type="entry name" value="NAD(P)-binding Rossmann-fold domains"/>
    <property type="match status" value="1"/>
</dbReference>
<feature type="domain" description="Polysaccharide biosynthesis protein CapD-like" evidence="2">
    <location>
        <begin position="1"/>
        <end position="135"/>
    </location>
</feature>
<proteinExistence type="inferred from homology"/>
<organism evidence="3">
    <name type="scientific">marine sediment metagenome</name>
    <dbReference type="NCBI Taxonomy" id="412755"/>
    <lineage>
        <taxon>unclassified sequences</taxon>
        <taxon>metagenomes</taxon>
        <taxon>ecological metagenomes</taxon>
    </lineage>
</organism>
<gene>
    <name evidence="3" type="ORF">LCGC14_2306310</name>
</gene>
<evidence type="ECO:0000313" key="3">
    <source>
        <dbReference type="EMBL" id="KKL50354.1"/>
    </source>
</evidence>
<feature type="non-terminal residue" evidence="3">
    <location>
        <position position="135"/>
    </location>
</feature>
<reference evidence="3" key="1">
    <citation type="journal article" date="2015" name="Nature">
        <title>Complex archaea that bridge the gap between prokaryotes and eukaryotes.</title>
        <authorList>
            <person name="Spang A."/>
            <person name="Saw J.H."/>
            <person name="Jorgensen S.L."/>
            <person name="Zaremba-Niedzwiedzka K."/>
            <person name="Martijn J."/>
            <person name="Lind A.E."/>
            <person name="van Eijk R."/>
            <person name="Schleper C."/>
            <person name="Guy L."/>
            <person name="Ettema T.J."/>
        </authorList>
    </citation>
    <scope>NUCLEOTIDE SEQUENCE</scope>
</reference>
<sequence length="135" mass="14863">MLGDIRNFERIKRATEGCDYVFNAAAIKHVSFSEYNPMEAISVNVNGLENIIEACFIQNVKKLVHISTDKAVVPTTVMGATKMLGERLCISRNLAKGSHITKISCVRFGNVLGSRGSIIPLIKNQIKNENIVTLT</sequence>
<dbReference type="AlphaFoldDB" id="A0A0F9CMH7"/>
<protein>
    <recommendedName>
        <fullName evidence="2">Polysaccharide biosynthesis protein CapD-like domain-containing protein</fullName>
    </recommendedName>
</protein>
<dbReference type="PANTHER" id="PTHR43318">
    <property type="entry name" value="UDP-N-ACETYLGLUCOSAMINE 4,6-DEHYDRATASE"/>
    <property type="match status" value="1"/>
</dbReference>
<comment type="similarity">
    <text evidence="1">Belongs to the polysaccharide synthase family.</text>
</comment>
<evidence type="ECO:0000256" key="1">
    <source>
        <dbReference type="ARBA" id="ARBA00007430"/>
    </source>
</evidence>
<comment type="caution">
    <text evidence="3">The sequence shown here is derived from an EMBL/GenBank/DDBJ whole genome shotgun (WGS) entry which is preliminary data.</text>
</comment>
<evidence type="ECO:0000259" key="2">
    <source>
        <dbReference type="Pfam" id="PF02719"/>
    </source>
</evidence>
<dbReference type="Gene3D" id="3.40.50.720">
    <property type="entry name" value="NAD(P)-binding Rossmann-like Domain"/>
    <property type="match status" value="1"/>
</dbReference>
<name>A0A0F9CMH7_9ZZZZ</name>
<dbReference type="InterPro" id="IPR051203">
    <property type="entry name" value="Polysaccharide_Synthase-Rel"/>
</dbReference>
<dbReference type="InterPro" id="IPR003869">
    <property type="entry name" value="Polysac_CapD-like"/>
</dbReference>
<dbReference type="InterPro" id="IPR036291">
    <property type="entry name" value="NAD(P)-bd_dom_sf"/>
</dbReference>